<evidence type="ECO:0000313" key="13">
    <source>
        <dbReference type="EMBL" id="OOC09211.1"/>
    </source>
</evidence>
<evidence type="ECO:0000256" key="11">
    <source>
        <dbReference type="SAM" id="Phobius"/>
    </source>
</evidence>
<comment type="subcellular location">
    <subcellularLocation>
        <location evidence="1">Cell inner membrane</location>
        <topology evidence="1">Single-pass membrane protein</topology>
        <orientation evidence="1">Periplasmic side</orientation>
    </subcellularLocation>
</comment>
<keyword evidence="3" id="KW-0813">Transport</keyword>
<evidence type="ECO:0000256" key="8">
    <source>
        <dbReference type="ARBA" id="ARBA00022989"/>
    </source>
</evidence>
<feature type="compositionally biased region" description="Pro residues" evidence="10">
    <location>
        <begin position="109"/>
        <end position="129"/>
    </location>
</feature>
<dbReference type="NCBIfam" id="TIGR01352">
    <property type="entry name" value="tonB_Cterm"/>
    <property type="match status" value="1"/>
</dbReference>
<dbReference type="PANTHER" id="PTHR33446:SF11">
    <property type="entry name" value="TONB3"/>
    <property type="match status" value="1"/>
</dbReference>
<keyword evidence="4" id="KW-1003">Cell membrane</keyword>
<dbReference type="InterPro" id="IPR051045">
    <property type="entry name" value="TonB-dependent_transducer"/>
</dbReference>
<dbReference type="SUPFAM" id="SSF74653">
    <property type="entry name" value="TolA/TonB C-terminal domain"/>
    <property type="match status" value="1"/>
</dbReference>
<evidence type="ECO:0000256" key="10">
    <source>
        <dbReference type="SAM" id="MobiDB-lite"/>
    </source>
</evidence>
<keyword evidence="6 11" id="KW-0812">Transmembrane</keyword>
<dbReference type="PROSITE" id="PS52015">
    <property type="entry name" value="TONB_CTD"/>
    <property type="match status" value="1"/>
</dbReference>
<name>A0A1V2ZW50_9GAMM</name>
<dbReference type="GO" id="GO:0055085">
    <property type="term" value="P:transmembrane transport"/>
    <property type="evidence" value="ECO:0007669"/>
    <property type="project" value="InterPro"/>
</dbReference>
<keyword evidence="9 11" id="KW-0472">Membrane</keyword>
<comment type="similarity">
    <text evidence="2">Belongs to the TonB family.</text>
</comment>
<evidence type="ECO:0000259" key="12">
    <source>
        <dbReference type="PROSITE" id="PS52015"/>
    </source>
</evidence>
<dbReference type="Pfam" id="PF03544">
    <property type="entry name" value="TonB_C"/>
    <property type="match status" value="1"/>
</dbReference>
<keyword evidence="5" id="KW-0997">Cell inner membrane</keyword>
<feature type="compositionally biased region" description="Acidic residues" evidence="10">
    <location>
        <begin position="73"/>
        <end position="97"/>
    </location>
</feature>
<gene>
    <name evidence="13" type="ORF">B1A74_12125</name>
</gene>
<sequence length="306" mass="33113">MPTPPSEHAAARPNHLATMVFLAVLAHGLVILGIGFTVELPDPSPREPLDITRVADPEAAAPPPEEVERIAEIDQEASAEDPEDQEATAPEAADEGTGEPGPEGVEAPLPEPGPLVAQPSPPEPEPQPEMPEAEESPEPAPPEVAEPEPIETPEAEPRPDAATLMNRGLESARAAPAEERQSFAARGQRTRYLDSLSARSAPEAAYLQAWIDKVERVGNLNYPDEARRQGLSGSLVLSVRLNPEGELIDIQVARSSGEPVLDEAAIRIVELGAPYAPFTEAMREEYDELVITRTWAFRRDEVRQVR</sequence>
<feature type="domain" description="TonB C-terminal" evidence="12">
    <location>
        <begin position="207"/>
        <end position="306"/>
    </location>
</feature>
<evidence type="ECO:0000313" key="14">
    <source>
        <dbReference type="Proteomes" id="UP000189177"/>
    </source>
</evidence>
<feature type="region of interest" description="Disordered" evidence="10">
    <location>
        <begin position="39"/>
        <end position="158"/>
    </location>
</feature>
<dbReference type="Gene3D" id="3.30.1150.10">
    <property type="match status" value="1"/>
</dbReference>
<dbReference type="EMBL" id="MUZR01000057">
    <property type="protein sequence ID" value="OOC09211.1"/>
    <property type="molecule type" value="Genomic_DNA"/>
</dbReference>
<evidence type="ECO:0000256" key="6">
    <source>
        <dbReference type="ARBA" id="ARBA00022692"/>
    </source>
</evidence>
<dbReference type="AlphaFoldDB" id="A0A1V2ZW50"/>
<dbReference type="InterPro" id="IPR037682">
    <property type="entry name" value="TonB_C"/>
</dbReference>
<keyword evidence="14" id="KW-1185">Reference proteome</keyword>
<dbReference type="GO" id="GO:0015031">
    <property type="term" value="P:protein transport"/>
    <property type="evidence" value="ECO:0007669"/>
    <property type="project" value="UniProtKB-KW"/>
</dbReference>
<comment type="caution">
    <text evidence="13">The sequence shown here is derived from an EMBL/GenBank/DDBJ whole genome shotgun (WGS) entry which is preliminary data.</text>
</comment>
<evidence type="ECO:0000256" key="3">
    <source>
        <dbReference type="ARBA" id="ARBA00022448"/>
    </source>
</evidence>
<dbReference type="GO" id="GO:0098797">
    <property type="term" value="C:plasma membrane protein complex"/>
    <property type="evidence" value="ECO:0007669"/>
    <property type="project" value="TreeGrafter"/>
</dbReference>
<evidence type="ECO:0000256" key="4">
    <source>
        <dbReference type="ARBA" id="ARBA00022475"/>
    </source>
</evidence>
<protein>
    <submittedName>
        <fullName evidence="13">Energy transducer TonB</fullName>
    </submittedName>
</protein>
<keyword evidence="8 11" id="KW-1133">Transmembrane helix</keyword>
<dbReference type="Proteomes" id="UP000189177">
    <property type="component" value="Unassembled WGS sequence"/>
</dbReference>
<feature type="compositionally biased region" description="Acidic residues" evidence="10">
    <location>
        <begin position="145"/>
        <end position="154"/>
    </location>
</feature>
<dbReference type="InterPro" id="IPR006260">
    <property type="entry name" value="TonB/TolA_C"/>
</dbReference>
<feature type="transmembrane region" description="Helical" evidence="11">
    <location>
        <begin position="16"/>
        <end position="38"/>
    </location>
</feature>
<evidence type="ECO:0000256" key="1">
    <source>
        <dbReference type="ARBA" id="ARBA00004383"/>
    </source>
</evidence>
<dbReference type="GO" id="GO:0031992">
    <property type="term" value="F:energy transducer activity"/>
    <property type="evidence" value="ECO:0007669"/>
    <property type="project" value="TreeGrafter"/>
</dbReference>
<dbReference type="PANTHER" id="PTHR33446">
    <property type="entry name" value="PROTEIN TONB-RELATED"/>
    <property type="match status" value="1"/>
</dbReference>
<dbReference type="STRING" id="252474.B1A74_12125"/>
<feature type="region of interest" description="Disordered" evidence="10">
    <location>
        <begin position="170"/>
        <end position="189"/>
    </location>
</feature>
<evidence type="ECO:0000256" key="5">
    <source>
        <dbReference type="ARBA" id="ARBA00022519"/>
    </source>
</evidence>
<reference evidence="13 14" key="1">
    <citation type="submission" date="2017-02" db="EMBL/GenBank/DDBJ databases">
        <title>Genomic diversity within the haloalkaliphilic genus Thioalkalivibrio.</title>
        <authorList>
            <person name="Ahn A.-C."/>
            <person name="Meier-Kolthoff J."/>
            <person name="Overmars L."/>
            <person name="Richter M."/>
            <person name="Woyke T."/>
            <person name="Sorokin D.Y."/>
            <person name="Muyzer G."/>
        </authorList>
    </citation>
    <scope>NUCLEOTIDE SEQUENCE [LARGE SCALE GENOMIC DNA]</scope>
    <source>
        <strain evidence="13 14">HL17</strain>
    </source>
</reference>
<evidence type="ECO:0000256" key="2">
    <source>
        <dbReference type="ARBA" id="ARBA00006555"/>
    </source>
</evidence>
<feature type="compositionally biased region" description="Basic and acidic residues" evidence="10">
    <location>
        <begin position="44"/>
        <end position="56"/>
    </location>
</feature>
<proteinExistence type="inferred from homology"/>
<evidence type="ECO:0000256" key="7">
    <source>
        <dbReference type="ARBA" id="ARBA00022927"/>
    </source>
</evidence>
<keyword evidence="7" id="KW-0653">Protein transport</keyword>
<organism evidence="13 14">
    <name type="scientific">Thioalkalivibrio halophilus</name>
    <dbReference type="NCBI Taxonomy" id="252474"/>
    <lineage>
        <taxon>Bacteria</taxon>
        <taxon>Pseudomonadati</taxon>
        <taxon>Pseudomonadota</taxon>
        <taxon>Gammaproteobacteria</taxon>
        <taxon>Chromatiales</taxon>
        <taxon>Ectothiorhodospiraceae</taxon>
        <taxon>Thioalkalivibrio</taxon>
    </lineage>
</organism>
<accession>A0A1V2ZW50</accession>
<evidence type="ECO:0000256" key="9">
    <source>
        <dbReference type="ARBA" id="ARBA00023136"/>
    </source>
</evidence>